<protein>
    <submittedName>
        <fullName evidence="9">3-oxo-tetronate kinase</fullName>
    </submittedName>
</protein>
<evidence type="ECO:0000256" key="6">
    <source>
        <dbReference type="ARBA" id="ARBA00023277"/>
    </source>
</evidence>
<dbReference type="Gene3D" id="3.40.980.20">
    <property type="entry name" value="Four-carbon acid sugar kinase, nucleotide binding domain"/>
    <property type="match status" value="1"/>
</dbReference>
<keyword evidence="4 9" id="KW-0418">Kinase</keyword>
<keyword evidence="3" id="KW-0547">Nucleotide-binding</keyword>
<evidence type="ECO:0000313" key="9">
    <source>
        <dbReference type="EMBL" id="KAF1042021.1"/>
    </source>
</evidence>
<proteinExistence type="inferred from homology"/>
<evidence type="ECO:0000256" key="4">
    <source>
        <dbReference type="ARBA" id="ARBA00022777"/>
    </source>
</evidence>
<dbReference type="GO" id="GO:0016301">
    <property type="term" value="F:kinase activity"/>
    <property type="evidence" value="ECO:0007669"/>
    <property type="project" value="UniProtKB-KW"/>
</dbReference>
<dbReference type="InterPro" id="IPR031475">
    <property type="entry name" value="NBD_C"/>
</dbReference>
<dbReference type="SUPFAM" id="SSF142764">
    <property type="entry name" value="YgbK-like"/>
    <property type="match status" value="1"/>
</dbReference>
<evidence type="ECO:0000259" key="7">
    <source>
        <dbReference type="Pfam" id="PF07005"/>
    </source>
</evidence>
<evidence type="ECO:0000259" key="8">
    <source>
        <dbReference type="Pfam" id="PF17042"/>
    </source>
</evidence>
<feature type="domain" description="Four-carbon acid sugar kinase nucleotide binding" evidence="8">
    <location>
        <begin position="279"/>
        <end position="437"/>
    </location>
</feature>
<evidence type="ECO:0000256" key="3">
    <source>
        <dbReference type="ARBA" id="ARBA00022741"/>
    </source>
</evidence>
<reference evidence="10" key="1">
    <citation type="journal article" date="2020" name="MBio">
        <title>Horizontal gene transfer to a defensive symbiont with a reduced genome amongst a multipartite beetle microbiome.</title>
        <authorList>
            <person name="Waterworth S.C."/>
            <person name="Florez L.V."/>
            <person name="Rees E.R."/>
            <person name="Hertweck C."/>
            <person name="Kaltenpoth M."/>
            <person name="Kwan J.C."/>
        </authorList>
    </citation>
    <scope>NUCLEOTIDE SEQUENCE [LARGE SCALE GENOMIC DNA]</scope>
</reference>
<dbReference type="InterPro" id="IPR037051">
    <property type="entry name" value="4-carb_acid_sugar_kinase_N_sf"/>
</dbReference>
<comment type="similarity">
    <text evidence="1">Belongs to the four-carbon acid sugar kinase family.</text>
</comment>
<sequence>MTAFLDGRPKIAFYGDDFTGATDTLATATLAGLRSLLFLRVPGSGQLRAAGQLDCLGIAGAARSMDAQQMRAELEPVSAFFSGLRAPVTHYKICSTFDSAPHVGSIGVALRVWRARIANAFVPIVGGQPNLRRYCLFSQLFAAEKAGGEVVRIDRHPTMRRHPVTPMDEADMRAHLRRQELQVAAVHYPAYADADALEARVAALLEARPDAVLFDVADEADLAAIGRVIWHQATRQPLLAIGASSVVQSLAAWWRACGWMDAPVANRAGGIAAARGPVLALAGSLSPITALQVGAAQSYDKLLLDSQRLYEGSADYLDTTVERIAAGLRAGRNMLACTAAHDDERRLLEGNGASHALARACGELLRRVLQAAPVTRVGIAGGDTSSHALRALDVWGLSYLGNLSPGVALCRAHAEAAHLDGMELMLKGGQMGTSELFEQLVRGV</sequence>
<evidence type="ECO:0000256" key="2">
    <source>
        <dbReference type="ARBA" id="ARBA00022679"/>
    </source>
</evidence>
<dbReference type="EMBL" id="WNDX01000097">
    <property type="protein sequence ID" value="KAF1042021.1"/>
    <property type="molecule type" value="Genomic_DNA"/>
</dbReference>
<dbReference type="GO" id="GO:0005524">
    <property type="term" value="F:ATP binding"/>
    <property type="evidence" value="ECO:0007669"/>
    <property type="project" value="UniProtKB-KW"/>
</dbReference>
<accession>A0A7V8FV73</accession>
<name>A0A7V8FV73_9BURK</name>
<evidence type="ECO:0000256" key="5">
    <source>
        <dbReference type="ARBA" id="ARBA00022840"/>
    </source>
</evidence>
<dbReference type="Gene3D" id="3.40.50.10840">
    <property type="entry name" value="Putative sugar-binding, N-terminal domain"/>
    <property type="match status" value="1"/>
</dbReference>
<keyword evidence="6" id="KW-0119">Carbohydrate metabolism</keyword>
<gene>
    <name evidence="9" type="primary">otnK</name>
    <name evidence="9" type="ORF">GAK35_02950</name>
</gene>
<feature type="domain" description="Four-carbon acid sugar kinase N-terminal" evidence="7">
    <location>
        <begin position="11"/>
        <end position="250"/>
    </location>
</feature>
<organism evidence="9 10">
    <name type="scientific">Herbaspirillum frisingense</name>
    <dbReference type="NCBI Taxonomy" id="92645"/>
    <lineage>
        <taxon>Bacteria</taxon>
        <taxon>Pseudomonadati</taxon>
        <taxon>Pseudomonadota</taxon>
        <taxon>Betaproteobacteria</taxon>
        <taxon>Burkholderiales</taxon>
        <taxon>Oxalobacteraceae</taxon>
        <taxon>Herbaspirillum</taxon>
    </lineage>
</organism>
<evidence type="ECO:0000313" key="10">
    <source>
        <dbReference type="Proteomes" id="UP000462435"/>
    </source>
</evidence>
<evidence type="ECO:0000256" key="1">
    <source>
        <dbReference type="ARBA" id="ARBA00005715"/>
    </source>
</evidence>
<dbReference type="InterPro" id="IPR042213">
    <property type="entry name" value="NBD_C_sf"/>
</dbReference>
<keyword evidence="2" id="KW-0808">Transferase</keyword>
<comment type="caution">
    <text evidence="9">The sequence shown here is derived from an EMBL/GenBank/DDBJ whole genome shotgun (WGS) entry which is preliminary data.</text>
</comment>
<dbReference type="AlphaFoldDB" id="A0A7V8FV73"/>
<dbReference type="Pfam" id="PF07005">
    <property type="entry name" value="SBD_N"/>
    <property type="match status" value="1"/>
</dbReference>
<dbReference type="Proteomes" id="UP000462435">
    <property type="component" value="Unassembled WGS sequence"/>
</dbReference>
<dbReference type="InterPro" id="IPR010737">
    <property type="entry name" value="4-carb_acid_sugar_kinase_N"/>
</dbReference>
<dbReference type="Pfam" id="PF17042">
    <property type="entry name" value="NBD_C"/>
    <property type="match status" value="1"/>
</dbReference>
<keyword evidence="5" id="KW-0067">ATP-binding</keyword>